<organism evidence="4 5">
    <name type="scientific">Lucilia cuprina</name>
    <name type="common">Green bottle fly</name>
    <name type="synonym">Australian sheep blowfly</name>
    <dbReference type="NCBI Taxonomy" id="7375"/>
    <lineage>
        <taxon>Eukaryota</taxon>
        <taxon>Metazoa</taxon>
        <taxon>Ecdysozoa</taxon>
        <taxon>Arthropoda</taxon>
        <taxon>Hexapoda</taxon>
        <taxon>Insecta</taxon>
        <taxon>Pterygota</taxon>
        <taxon>Neoptera</taxon>
        <taxon>Endopterygota</taxon>
        <taxon>Diptera</taxon>
        <taxon>Brachycera</taxon>
        <taxon>Muscomorpha</taxon>
        <taxon>Oestroidea</taxon>
        <taxon>Calliphoridae</taxon>
        <taxon>Luciliinae</taxon>
        <taxon>Lucilia</taxon>
    </lineage>
</organism>
<dbReference type="Pfam" id="PF01607">
    <property type="entry name" value="CBM_14"/>
    <property type="match status" value="1"/>
</dbReference>
<keyword evidence="5" id="KW-1185">Reference proteome</keyword>
<comment type="caution">
    <text evidence="4">The sequence shown here is derived from an EMBL/GenBank/DDBJ whole genome shotgun (WGS) entry which is preliminary data.</text>
</comment>
<dbReference type="PROSITE" id="PS50940">
    <property type="entry name" value="CHIT_BIND_II"/>
    <property type="match status" value="1"/>
</dbReference>
<proteinExistence type="predicted"/>
<dbReference type="PANTHER" id="PTHR22933:SF42">
    <property type="entry name" value="FI18455P1-RELATED"/>
    <property type="match status" value="1"/>
</dbReference>
<feature type="region of interest" description="Disordered" evidence="1">
    <location>
        <begin position="266"/>
        <end position="305"/>
    </location>
</feature>
<dbReference type="AlphaFoldDB" id="A0A0L0CL56"/>
<evidence type="ECO:0000256" key="1">
    <source>
        <dbReference type="SAM" id="MobiDB-lite"/>
    </source>
</evidence>
<dbReference type="OMA" id="GYNYVRP"/>
<dbReference type="InterPro" id="IPR002557">
    <property type="entry name" value="Chitin-bd_dom"/>
</dbReference>
<feature type="chain" id="PRO_5005536259" description="Chitin-binding type-2 domain-containing protein" evidence="2">
    <location>
        <begin position="23"/>
        <end position="408"/>
    </location>
</feature>
<reference evidence="4 5" key="1">
    <citation type="journal article" date="2015" name="Nat. Commun.">
        <title>Lucilia cuprina genome unlocks parasitic fly biology to underpin future interventions.</title>
        <authorList>
            <person name="Anstead C.A."/>
            <person name="Korhonen P.K."/>
            <person name="Young N.D."/>
            <person name="Hall R.S."/>
            <person name="Jex A.R."/>
            <person name="Murali S.C."/>
            <person name="Hughes D.S."/>
            <person name="Lee S.F."/>
            <person name="Perry T."/>
            <person name="Stroehlein A.J."/>
            <person name="Ansell B.R."/>
            <person name="Breugelmans B."/>
            <person name="Hofmann A."/>
            <person name="Qu J."/>
            <person name="Dugan S."/>
            <person name="Lee S.L."/>
            <person name="Chao H."/>
            <person name="Dinh H."/>
            <person name="Han Y."/>
            <person name="Doddapaneni H.V."/>
            <person name="Worley K.C."/>
            <person name="Muzny D.M."/>
            <person name="Ioannidis P."/>
            <person name="Waterhouse R.M."/>
            <person name="Zdobnov E.M."/>
            <person name="James P.J."/>
            <person name="Bagnall N.H."/>
            <person name="Kotze A.C."/>
            <person name="Gibbs R.A."/>
            <person name="Richards S."/>
            <person name="Batterham P."/>
            <person name="Gasser R.B."/>
        </authorList>
    </citation>
    <scope>NUCLEOTIDE SEQUENCE [LARGE SCALE GENOMIC DNA]</scope>
    <source>
        <strain evidence="4 5">LS</strain>
        <tissue evidence="4">Full body</tissue>
    </source>
</reference>
<dbReference type="Proteomes" id="UP000037069">
    <property type="component" value="Unassembled WGS sequence"/>
</dbReference>
<protein>
    <recommendedName>
        <fullName evidence="3">Chitin-binding type-2 domain-containing protein</fullName>
    </recommendedName>
</protein>
<accession>A0A0L0CL56</accession>
<evidence type="ECO:0000259" key="3">
    <source>
        <dbReference type="PROSITE" id="PS50940"/>
    </source>
</evidence>
<keyword evidence="2" id="KW-0732">Signal</keyword>
<dbReference type="SUPFAM" id="SSF57625">
    <property type="entry name" value="Invertebrate chitin-binding proteins"/>
    <property type="match status" value="1"/>
</dbReference>
<gene>
    <name evidence="4" type="ORF">FF38_07196</name>
</gene>
<dbReference type="Gene3D" id="2.170.140.10">
    <property type="entry name" value="Chitin binding domain"/>
    <property type="match status" value="1"/>
</dbReference>
<dbReference type="GO" id="GO:0008061">
    <property type="term" value="F:chitin binding"/>
    <property type="evidence" value="ECO:0007669"/>
    <property type="project" value="InterPro"/>
</dbReference>
<feature type="domain" description="Chitin-binding type-2" evidence="3">
    <location>
        <begin position="186"/>
        <end position="244"/>
    </location>
</feature>
<name>A0A0L0CL56_LUCCU</name>
<sequence>MDLNLFILFLNGLLLFSPICWAQSGYNYGRSEIAGGNIPATAAAPIRPLTGGFAPASAATAAFPTAPTAFSGVGGAASSPSGPFGGFSAQNQRGIGGLTGSGPTAYGGTAANLPKRPNLSQRPTGTGGTGPGSIYAPNTQFSNTGTGRGSTGTGNSIDDDYDGDFSAIPGVPGVDYPIYSQVPQTNFDCAQQPLPGYYSDIEAQCQVFHICALNRTYSFLCPNGTIFSQEVLVCIWWNQYDCASAPSLYANNAFIYDYGNERIPTNTGYQPSSNQQIGRPQTNILSSSGARAPPSTTGLFTSQRIPSSVTGGGGNIAIQPSSLSGVAANANRFNPSATNAGAQTFPATPTPFGSVLRPASPAVATTPGGGGGGSGYNANLPETAFGNAAIATPTTKAREYLPPPSRRQ</sequence>
<evidence type="ECO:0000313" key="5">
    <source>
        <dbReference type="Proteomes" id="UP000037069"/>
    </source>
</evidence>
<evidence type="ECO:0000313" key="4">
    <source>
        <dbReference type="EMBL" id="KNC32976.1"/>
    </source>
</evidence>
<dbReference type="InterPro" id="IPR052976">
    <property type="entry name" value="Scoloptoxin-like"/>
</dbReference>
<dbReference type="GO" id="GO:0005576">
    <property type="term" value="C:extracellular region"/>
    <property type="evidence" value="ECO:0007669"/>
    <property type="project" value="InterPro"/>
</dbReference>
<dbReference type="PANTHER" id="PTHR22933">
    <property type="entry name" value="FI18007P1-RELATED"/>
    <property type="match status" value="1"/>
</dbReference>
<dbReference type="STRING" id="7375.A0A0L0CL56"/>
<dbReference type="InterPro" id="IPR036508">
    <property type="entry name" value="Chitin-bd_dom_sf"/>
</dbReference>
<evidence type="ECO:0000256" key="2">
    <source>
        <dbReference type="SAM" id="SignalP"/>
    </source>
</evidence>
<dbReference type="EMBL" id="JRES01000250">
    <property type="protein sequence ID" value="KNC32976.1"/>
    <property type="molecule type" value="Genomic_DNA"/>
</dbReference>
<dbReference type="OrthoDB" id="6428908at2759"/>
<feature type="region of interest" description="Disordered" evidence="1">
    <location>
        <begin position="97"/>
        <end position="157"/>
    </location>
</feature>
<feature type="signal peptide" evidence="2">
    <location>
        <begin position="1"/>
        <end position="22"/>
    </location>
</feature>
<dbReference type="SMART" id="SM00494">
    <property type="entry name" value="ChtBD2"/>
    <property type="match status" value="1"/>
</dbReference>
<feature type="region of interest" description="Disordered" evidence="1">
    <location>
        <begin position="389"/>
        <end position="408"/>
    </location>
</feature>